<dbReference type="InterPro" id="IPR024047">
    <property type="entry name" value="MM3350-like_sf"/>
</dbReference>
<dbReference type="RefSeq" id="WP_146779624.1">
    <property type="nucleotide sequence ID" value="NZ_CP042434.1"/>
</dbReference>
<dbReference type="PANTHER" id="PTHR41878">
    <property type="entry name" value="LEXA REPRESSOR-RELATED"/>
    <property type="match status" value="1"/>
</dbReference>
<dbReference type="InterPro" id="IPR012912">
    <property type="entry name" value="Plasmid_pRiA4b_Orf3-like"/>
</dbReference>
<name>A0A5B8VFX2_9BACT</name>
<organism evidence="2 3">
    <name type="scientific">Arachidicoccus ginsenosidivorans</name>
    <dbReference type="NCBI Taxonomy" id="496057"/>
    <lineage>
        <taxon>Bacteria</taxon>
        <taxon>Pseudomonadati</taxon>
        <taxon>Bacteroidota</taxon>
        <taxon>Chitinophagia</taxon>
        <taxon>Chitinophagales</taxon>
        <taxon>Chitinophagaceae</taxon>
        <taxon>Arachidicoccus</taxon>
    </lineage>
</organism>
<proteinExistence type="predicted"/>
<feature type="domain" description="Plasmid pRiA4b Orf3-like" evidence="1">
    <location>
        <begin position="5"/>
        <end position="177"/>
    </location>
</feature>
<keyword evidence="3" id="KW-1185">Reference proteome</keyword>
<evidence type="ECO:0000313" key="2">
    <source>
        <dbReference type="EMBL" id="QEC70360.1"/>
    </source>
</evidence>
<dbReference type="SUPFAM" id="SSF159941">
    <property type="entry name" value="MM3350-like"/>
    <property type="match status" value="1"/>
</dbReference>
<dbReference type="PANTHER" id="PTHR41878:SF1">
    <property type="entry name" value="TNPR PROTEIN"/>
    <property type="match status" value="1"/>
</dbReference>
<evidence type="ECO:0000259" key="1">
    <source>
        <dbReference type="Pfam" id="PF07929"/>
    </source>
</evidence>
<sequence>MAVNTLQFKITLVDSIPVVNRTIQVPSDYNFFQFHMAIQGAFGWNDQHLFQFFEKNWMEDALIGIPTIEDEAPVQDARSIRINTVFKKAKASYCYIYDFGDGWLHEIILEKIIKEPIYTPFCIEANNACPPENVGGHGGYEEMLIAYENKDKQEIKKYNRWIGLEKGEDWNPNYCSLREINNRLSLLGYWSYEATVRFMPKGWYIPVV</sequence>
<dbReference type="KEGG" id="agi:FSB73_00155"/>
<evidence type="ECO:0000313" key="3">
    <source>
        <dbReference type="Proteomes" id="UP000321291"/>
    </source>
</evidence>
<dbReference type="OrthoDB" id="9801392at2"/>
<accession>A0A5B8VFX2</accession>
<protein>
    <submittedName>
        <fullName evidence="2">Plasmid pRiA4b ORF-3 family protein</fullName>
    </submittedName>
</protein>
<dbReference type="Proteomes" id="UP000321291">
    <property type="component" value="Chromosome"/>
</dbReference>
<dbReference type="Pfam" id="PF07929">
    <property type="entry name" value="PRiA4_ORF3"/>
    <property type="match status" value="1"/>
</dbReference>
<gene>
    <name evidence="2" type="ORF">FSB73_00155</name>
</gene>
<reference evidence="2 3" key="1">
    <citation type="journal article" date="2017" name="Int. J. Syst. Evol. Microbiol.">
        <title>Arachidicoccus ginsenosidivorans sp. nov., with ginsenoside-converting activity isolated from ginseng cultivating soil.</title>
        <authorList>
            <person name="Siddiqi M.Z."/>
            <person name="Aslam Z."/>
            <person name="Im W.T."/>
        </authorList>
    </citation>
    <scope>NUCLEOTIDE SEQUENCE [LARGE SCALE GENOMIC DNA]</scope>
    <source>
        <strain evidence="2 3">Gsoil 809</strain>
    </source>
</reference>
<dbReference type="EMBL" id="CP042434">
    <property type="protein sequence ID" value="QEC70360.1"/>
    <property type="molecule type" value="Genomic_DNA"/>
</dbReference>
<dbReference type="AlphaFoldDB" id="A0A5B8VFX2"/>
<dbReference type="Gene3D" id="3.10.290.30">
    <property type="entry name" value="MM3350-like"/>
    <property type="match status" value="1"/>
</dbReference>